<evidence type="ECO:0000313" key="3">
    <source>
        <dbReference type="Proteomes" id="UP000298471"/>
    </source>
</evidence>
<dbReference type="InterPro" id="IPR029052">
    <property type="entry name" value="Metallo-depent_PP-like"/>
</dbReference>
<dbReference type="OrthoDB" id="9839047at2"/>
<feature type="region of interest" description="Disordered" evidence="1">
    <location>
        <begin position="68"/>
        <end position="88"/>
    </location>
</feature>
<gene>
    <name evidence="2" type="ORF">E5K02_10095</name>
</gene>
<organism evidence="2 3">
    <name type="scientific">Hymenobacter metallicola</name>
    <dbReference type="NCBI Taxonomy" id="2563114"/>
    <lineage>
        <taxon>Bacteria</taxon>
        <taxon>Pseudomonadati</taxon>
        <taxon>Bacteroidota</taxon>
        <taxon>Cytophagia</taxon>
        <taxon>Cytophagales</taxon>
        <taxon>Hymenobacteraceae</taxon>
        <taxon>Hymenobacter</taxon>
    </lineage>
</organism>
<dbReference type="EMBL" id="SRMB01000001">
    <property type="protein sequence ID" value="TGE29784.1"/>
    <property type="molecule type" value="Genomic_DNA"/>
</dbReference>
<keyword evidence="3" id="KW-1185">Reference proteome</keyword>
<dbReference type="Proteomes" id="UP000298471">
    <property type="component" value="Unassembled WGS sequence"/>
</dbReference>
<dbReference type="SUPFAM" id="SSF56300">
    <property type="entry name" value="Metallo-dependent phosphatases"/>
    <property type="match status" value="1"/>
</dbReference>
<evidence type="ECO:0000313" key="2">
    <source>
        <dbReference type="EMBL" id="TGE29784.1"/>
    </source>
</evidence>
<feature type="compositionally biased region" description="Acidic residues" evidence="1">
    <location>
        <begin position="78"/>
        <end position="88"/>
    </location>
</feature>
<protein>
    <submittedName>
        <fullName evidence="2">Uncharacterized protein</fullName>
    </submittedName>
</protein>
<reference evidence="2 3" key="1">
    <citation type="submission" date="2019-04" db="EMBL/GenBank/DDBJ databases">
        <authorList>
            <person name="Feng G."/>
            <person name="Zhang J."/>
            <person name="Zhu H."/>
        </authorList>
    </citation>
    <scope>NUCLEOTIDE SEQUENCE [LARGE SCALE GENOMIC DNA]</scope>
    <source>
        <strain evidence="2 3">9PBR-1</strain>
    </source>
</reference>
<proteinExistence type="predicted"/>
<comment type="caution">
    <text evidence="2">The sequence shown here is derived from an EMBL/GenBank/DDBJ whole genome shotgun (WGS) entry which is preliminary data.</text>
</comment>
<sequence>MAGTPQPGSAAAIARQFYKTHSHLTTSDALVKAMVEDPAYVVEPTQWDAVRRAFQRILQGAVTLDGHVIPPHEREARNEDEEPSVSIDAEDEEPWRVVDEHYEWEVKGAHGRPARHFRLSVEQVDELFFNYSKHGLNLSQTQVINKFRLSTWQWNSMKARLMLNKLSNVFSPHTWDTTAPELREKMVAAKIAVRYKDTGLIIEQQHHAATHKKYEKVIQEAEQTKFLNDSVLVELADRFPEAKVRYLLRAPVGPSAPNVLAFTLADTHAGAKIKNMIRSFDYDREQMYDYADQLIAEVNAVGAGQVWLLGLGDYIETLTGLNHPNSWKGADLFGADAIAHAYEFFVYFIDRIVNLRGILSVGGNHDRITSSAKEDTAAQVAQAVFYFLKLNYGKLLDIEFNPALVTREIDGINYILKHGYTGDVSNEKKATDLIADFQTRGVFTLLLTADKHTRGVFLDGNRKRWVRSPAFFTGNQYSEDLGFTGLAGSLLIRAVKGFPHIVDVPLIPLDKNNTFNRSAA</sequence>
<accession>A0A4Z0QJ29</accession>
<evidence type="ECO:0000256" key="1">
    <source>
        <dbReference type="SAM" id="MobiDB-lite"/>
    </source>
</evidence>
<name>A0A4Z0QJ29_9BACT</name>
<dbReference type="AlphaFoldDB" id="A0A4Z0QJ29"/>
<dbReference type="RefSeq" id="WP_135394563.1">
    <property type="nucleotide sequence ID" value="NZ_SRMB01000001.1"/>
</dbReference>